<evidence type="ECO:0000256" key="1">
    <source>
        <dbReference type="SAM" id="MobiDB-lite"/>
    </source>
</evidence>
<proteinExistence type="predicted"/>
<reference evidence="2" key="1">
    <citation type="journal article" date="2014" name="Int. J. Syst. Evol. Microbiol.">
        <title>Complete genome sequence of Corynebacterium casei LMG S-19264T (=DSM 44701T), isolated from a smear-ripened cheese.</title>
        <authorList>
            <consortium name="US DOE Joint Genome Institute (JGI-PGF)"/>
            <person name="Walter F."/>
            <person name="Albersmeier A."/>
            <person name="Kalinowski J."/>
            <person name="Ruckert C."/>
        </authorList>
    </citation>
    <scope>NUCLEOTIDE SEQUENCE</scope>
    <source>
        <strain evidence="2">JCM 4714</strain>
    </source>
</reference>
<evidence type="ECO:0000313" key="2">
    <source>
        <dbReference type="EMBL" id="GHE10394.1"/>
    </source>
</evidence>
<dbReference type="Proteomes" id="UP000655443">
    <property type="component" value="Unassembled WGS sequence"/>
</dbReference>
<dbReference type="EMBL" id="BMVG01000023">
    <property type="protein sequence ID" value="GHE10394.1"/>
    <property type="molecule type" value="Genomic_DNA"/>
</dbReference>
<feature type="compositionally biased region" description="Basic and acidic residues" evidence="1">
    <location>
        <begin position="123"/>
        <end position="133"/>
    </location>
</feature>
<evidence type="ECO:0000313" key="3">
    <source>
        <dbReference type="Proteomes" id="UP000655443"/>
    </source>
</evidence>
<gene>
    <name evidence="2" type="ORF">GCM10010339_66400</name>
</gene>
<reference evidence="2" key="2">
    <citation type="submission" date="2020-09" db="EMBL/GenBank/DDBJ databases">
        <authorList>
            <person name="Sun Q."/>
            <person name="Ohkuma M."/>
        </authorList>
    </citation>
    <scope>NUCLEOTIDE SEQUENCE</scope>
    <source>
        <strain evidence="2">JCM 4714</strain>
    </source>
</reference>
<dbReference type="AlphaFoldDB" id="A0A918YQW2"/>
<protein>
    <submittedName>
        <fullName evidence="2">Uncharacterized protein</fullName>
    </submittedName>
</protein>
<accession>A0A918YQW2</accession>
<name>A0A918YQW2_9ACTN</name>
<keyword evidence="3" id="KW-1185">Reference proteome</keyword>
<sequence>MGVWAGDAVADLLVDVFVEILDGDEAVAVQLRGAVAQAADHRRGEHGRLGRDFAAVPDVTLALVGELQGRGSGQDDSAVARERLRHIDRGRADVSAQGVHGERAAVAAVQEDDDAAGAARAHPVAEHFRGPGR</sequence>
<comment type="caution">
    <text evidence="2">The sequence shown here is derived from an EMBL/GenBank/DDBJ whole genome shotgun (WGS) entry which is preliminary data.</text>
</comment>
<feature type="region of interest" description="Disordered" evidence="1">
    <location>
        <begin position="111"/>
        <end position="133"/>
    </location>
</feature>
<organism evidence="2 3">
    <name type="scientific">Streptomyces alanosinicus</name>
    <dbReference type="NCBI Taxonomy" id="68171"/>
    <lineage>
        <taxon>Bacteria</taxon>
        <taxon>Bacillati</taxon>
        <taxon>Actinomycetota</taxon>
        <taxon>Actinomycetes</taxon>
        <taxon>Kitasatosporales</taxon>
        <taxon>Streptomycetaceae</taxon>
        <taxon>Streptomyces</taxon>
    </lineage>
</organism>